<evidence type="ECO:0000256" key="1">
    <source>
        <dbReference type="ARBA" id="ARBA00022553"/>
    </source>
</evidence>
<dbReference type="InterPro" id="IPR001789">
    <property type="entry name" value="Sig_transdc_resp-reg_receiver"/>
</dbReference>
<dbReference type="RefSeq" id="WP_121097555.1">
    <property type="nucleotide sequence ID" value="NZ_UIHC01000117.1"/>
</dbReference>
<dbReference type="Proteomes" id="UP000272908">
    <property type="component" value="Unassembled WGS sequence"/>
</dbReference>
<dbReference type="Pfam" id="PF00072">
    <property type="entry name" value="Response_reg"/>
    <property type="match status" value="1"/>
</dbReference>
<dbReference type="GO" id="GO:0000160">
    <property type="term" value="P:phosphorelay signal transduction system"/>
    <property type="evidence" value="ECO:0007669"/>
    <property type="project" value="InterPro"/>
</dbReference>
<proteinExistence type="predicted"/>
<dbReference type="PROSITE" id="PS50110">
    <property type="entry name" value="RESPONSE_REGULATORY"/>
    <property type="match status" value="1"/>
</dbReference>
<dbReference type="PANTHER" id="PTHR44591">
    <property type="entry name" value="STRESS RESPONSE REGULATOR PROTEIN 1"/>
    <property type="match status" value="1"/>
</dbReference>
<evidence type="ECO:0000313" key="4">
    <source>
        <dbReference type="EMBL" id="SUZ34043.1"/>
    </source>
</evidence>
<sequence>MRLFIAEDDIQLSTLLRRVAEKEGWSVTTVMNGRELLTELGTEAEPALLVIDIQMPKMDGIEVIENLVGIERRIRIRFMTGGPDSSALAANMIANARDLEVGRFLMKPIHVDAFRAVLKEEAAFLSDKG</sequence>
<evidence type="ECO:0000313" key="5">
    <source>
        <dbReference type="Proteomes" id="UP000272908"/>
    </source>
</evidence>
<evidence type="ECO:0000259" key="3">
    <source>
        <dbReference type="PROSITE" id="PS50110"/>
    </source>
</evidence>
<dbReference type="SMART" id="SM00448">
    <property type="entry name" value="REC"/>
    <property type="match status" value="1"/>
</dbReference>
<reference evidence="5" key="1">
    <citation type="submission" date="2018-08" db="EMBL/GenBank/DDBJ databases">
        <authorList>
            <person name="Rodrigo-Torres L."/>
            <person name="Arahal R. D."/>
            <person name="Lucena T."/>
        </authorList>
    </citation>
    <scope>NUCLEOTIDE SEQUENCE [LARGE SCALE GENOMIC DNA]</scope>
    <source>
        <strain evidence="5">CECT 7235</strain>
    </source>
</reference>
<dbReference type="EMBL" id="UIHC01000117">
    <property type="protein sequence ID" value="SUZ34043.1"/>
    <property type="molecule type" value="Genomic_DNA"/>
</dbReference>
<dbReference type="OrthoDB" id="7864571at2"/>
<dbReference type="InterPro" id="IPR050595">
    <property type="entry name" value="Bact_response_regulator"/>
</dbReference>
<accession>A0A3B0MEM4</accession>
<evidence type="ECO:0000256" key="2">
    <source>
        <dbReference type="PROSITE-ProRule" id="PRU00169"/>
    </source>
</evidence>
<feature type="modified residue" description="4-aspartylphosphate" evidence="2">
    <location>
        <position position="52"/>
    </location>
</feature>
<dbReference type="Gene3D" id="3.40.50.2300">
    <property type="match status" value="1"/>
</dbReference>
<protein>
    <submittedName>
        <fullName evidence="4">Response regulator receiver protein CpdR</fullName>
    </submittedName>
</protein>
<name>A0A3B0MEM4_9RHOB</name>
<dbReference type="SUPFAM" id="SSF52172">
    <property type="entry name" value="CheY-like"/>
    <property type="match status" value="1"/>
</dbReference>
<dbReference type="CDD" id="cd00156">
    <property type="entry name" value="REC"/>
    <property type="match status" value="1"/>
</dbReference>
<keyword evidence="1 2" id="KW-0597">Phosphoprotein</keyword>
<keyword evidence="5" id="KW-1185">Reference proteome</keyword>
<gene>
    <name evidence="4" type="primary">cpdR</name>
    <name evidence="4" type="ORF">ROE7235_03824</name>
</gene>
<organism evidence="4 5">
    <name type="scientific">Roseinatronobacter ekhonensis</name>
    <dbReference type="NCBI Taxonomy" id="254356"/>
    <lineage>
        <taxon>Bacteria</taxon>
        <taxon>Pseudomonadati</taxon>
        <taxon>Pseudomonadota</taxon>
        <taxon>Alphaproteobacteria</taxon>
        <taxon>Rhodobacterales</taxon>
        <taxon>Paracoccaceae</taxon>
        <taxon>Roseinatronobacter</taxon>
    </lineage>
</organism>
<dbReference type="InterPro" id="IPR011006">
    <property type="entry name" value="CheY-like_superfamily"/>
</dbReference>
<dbReference type="PANTHER" id="PTHR44591:SF3">
    <property type="entry name" value="RESPONSE REGULATORY DOMAIN-CONTAINING PROTEIN"/>
    <property type="match status" value="1"/>
</dbReference>
<feature type="domain" description="Response regulatory" evidence="3">
    <location>
        <begin position="2"/>
        <end position="122"/>
    </location>
</feature>
<dbReference type="AlphaFoldDB" id="A0A3B0MEM4"/>